<dbReference type="InterPro" id="IPR004556">
    <property type="entry name" value="HemK-like"/>
</dbReference>
<evidence type="ECO:0000313" key="7">
    <source>
        <dbReference type="EMBL" id="GGA91816.1"/>
    </source>
</evidence>
<evidence type="ECO:0000256" key="2">
    <source>
        <dbReference type="ARBA" id="ARBA00022603"/>
    </source>
</evidence>
<gene>
    <name evidence="7" type="primary">hemK</name>
    <name evidence="7" type="ORF">GCM10010979_03130</name>
</gene>
<proteinExistence type="predicted"/>
<dbReference type="NCBIfam" id="TIGR03704">
    <property type="entry name" value="PrmC_rel_meth"/>
    <property type="match status" value="1"/>
</dbReference>
<reference evidence="7" key="1">
    <citation type="journal article" date="2014" name="Int. J. Syst. Evol. Microbiol.">
        <title>Complete genome sequence of Corynebacterium casei LMG S-19264T (=DSM 44701T), isolated from a smear-ripened cheese.</title>
        <authorList>
            <consortium name="US DOE Joint Genome Institute (JGI-PGF)"/>
            <person name="Walter F."/>
            <person name="Albersmeier A."/>
            <person name="Kalinowski J."/>
            <person name="Ruckert C."/>
        </authorList>
    </citation>
    <scope>NUCLEOTIDE SEQUENCE</scope>
    <source>
        <strain evidence="7">CGMCC 1.12813</strain>
    </source>
</reference>
<keyword evidence="4" id="KW-0949">S-adenosyl-L-methionine</keyword>
<dbReference type="EC" id="2.1.1.297" evidence="1"/>
<sequence>MSDPAELVARLRAAGCVFAEDEARMLVDAADSEVELERMVASRVEGLPLERVLGWVEFAGLRLAVDPGVFVPRRRTELLVRCATELGLAGRTVVDLCCGTGAVGAALLAAEPTVAVFATDIDPAAVRNARRNLPPESVFEGDLFAPLPGRLRGRVDLVVANAPYVPTDAIAMMPREARLFEALVALDGGIDGLDLHRRITAEAAEWLAPGGRLIIESSERQAASTVRVARAAGLSARVRRSDELDGTAVVCTLGRRDTTRGA</sequence>
<dbReference type="InterPro" id="IPR007848">
    <property type="entry name" value="Small_mtfrase_dom"/>
</dbReference>
<evidence type="ECO:0000256" key="1">
    <source>
        <dbReference type="ARBA" id="ARBA00012771"/>
    </source>
</evidence>
<dbReference type="InterPro" id="IPR050320">
    <property type="entry name" value="N5-glutamine_MTase"/>
</dbReference>
<keyword evidence="2 7" id="KW-0489">Methyltransferase</keyword>
<evidence type="ECO:0000256" key="5">
    <source>
        <dbReference type="ARBA" id="ARBA00048391"/>
    </source>
</evidence>
<dbReference type="PANTHER" id="PTHR18895:SF74">
    <property type="entry name" value="MTRF1L RELEASE FACTOR GLUTAMINE METHYLTRANSFERASE"/>
    <property type="match status" value="1"/>
</dbReference>
<dbReference type="EMBL" id="BMGB01000001">
    <property type="protein sequence ID" value="GGA91816.1"/>
    <property type="molecule type" value="Genomic_DNA"/>
</dbReference>
<evidence type="ECO:0000259" key="6">
    <source>
        <dbReference type="Pfam" id="PF05175"/>
    </source>
</evidence>
<dbReference type="InterPro" id="IPR029063">
    <property type="entry name" value="SAM-dependent_MTases_sf"/>
</dbReference>
<dbReference type="GO" id="GO:0102559">
    <property type="term" value="F:peptide chain release factor N(5)-glutamine methyltransferase activity"/>
    <property type="evidence" value="ECO:0007669"/>
    <property type="project" value="UniProtKB-EC"/>
</dbReference>
<accession>A0A916WF42</accession>
<dbReference type="SUPFAM" id="SSF53335">
    <property type="entry name" value="S-adenosyl-L-methionine-dependent methyltransferases"/>
    <property type="match status" value="1"/>
</dbReference>
<dbReference type="Gene3D" id="3.40.50.150">
    <property type="entry name" value="Vaccinia Virus protein VP39"/>
    <property type="match status" value="1"/>
</dbReference>
<dbReference type="InterPro" id="IPR022446">
    <property type="entry name" value="MeTrfrase_put"/>
</dbReference>
<dbReference type="Proteomes" id="UP000606922">
    <property type="component" value="Unassembled WGS sequence"/>
</dbReference>
<comment type="catalytic activity">
    <reaction evidence="5">
        <text>L-glutaminyl-[peptide chain release factor] + S-adenosyl-L-methionine = N(5)-methyl-L-glutaminyl-[peptide chain release factor] + S-adenosyl-L-homocysteine + H(+)</text>
        <dbReference type="Rhea" id="RHEA:42896"/>
        <dbReference type="Rhea" id="RHEA-COMP:10271"/>
        <dbReference type="Rhea" id="RHEA-COMP:10272"/>
        <dbReference type="ChEBI" id="CHEBI:15378"/>
        <dbReference type="ChEBI" id="CHEBI:30011"/>
        <dbReference type="ChEBI" id="CHEBI:57856"/>
        <dbReference type="ChEBI" id="CHEBI:59789"/>
        <dbReference type="ChEBI" id="CHEBI:61891"/>
        <dbReference type="EC" id="2.1.1.297"/>
    </reaction>
</comment>
<dbReference type="RefSeq" id="WP_188508955.1">
    <property type="nucleotide sequence ID" value="NZ_BMGB01000001.1"/>
</dbReference>
<dbReference type="Pfam" id="PF05175">
    <property type="entry name" value="MTS"/>
    <property type="match status" value="1"/>
</dbReference>
<name>A0A916WF42_9MICO</name>
<protein>
    <recommendedName>
        <fullName evidence="1">peptide chain release factor N(5)-glutamine methyltransferase</fullName>
        <ecNumber evidence="1">2.1.1.297</ecNumber>
    </recommendedName>
</protein>
<organism evidence="7 8">
    <name type="scientific">Conyzicola nivalis</name>
    <dbReference type="NCBI Taxonomy" id="1477021"/>
    <lineage>
        <taxon>Bacteria</taxon>
        <taxon>Bacillati</taxon>
        <taxon>Actinomycetota</taxon>
        <taxon>Actinomycetes</taxon>
        <taxon>Micrococcales</taxon>
        <taxon>Microbacteriaceae</taxon>
        <taxon>Conyzicola</taxon>
    </lineage>
</organism>
<feature type="domain" description="Methyltransferase small" evidence="6">
    <location>
        <begin position="63"/>
        <end position="169"/>
    </location>
</feature>
<dbReference type="GO" id="GO:0032259">
    <property type="term" value="P:methylation"/>
    <property type="evidence" value="ECO:0007669"/>
    <property type="project" value="UniProtKB-KW"/>
</dbReference>
<dbReference type="PANTHER" id="PTHR18895">
    <property type="entry name" value="HEMK METHYLTRANSFERASE"/>
    <property type="match status" value="1"/>
</dbReference>
<keyword evidence="3" id="KW-0808">Transferase</keyword>
<dbReference type="CDD" id="cd02440">
    <property type="entry name" value="AdoMet_MTases"/>
    <property type="match status" value="1"/>
</dbReference>
<evidence type="ECO:0000256" key="3">
    <source>
        <dbReference type="ARBA" id="ARBA00022679"/>
    </source>
</evidence>
<dbReference type="NCBIfam" id="TIGR00536">
    <property type="entry name" value="hemK_fam"/>
    <property type="match status" value="1"/>
</dbReference>
<reference evidence="7" key="2">
    <citation type="submission" date="2020-09" db="EMBL/GenBank/DDBJ databases">
        <authorList>
            <person name="Sun Q."/>
            <person name="Zhou Y."/>
        </authorList>
    </citation>
    <scope>NUCLEOTIDE SEQUENCE</scope>
    <source>
        <strain evidence="7">CGMCC 1.12813</strain>
    </source>
</reference>
<evidence type="ECO:0000256" key="4">
    <source>
        <dbReference type="ARBA" id="ARBA00022691"/>
    </source>
</evidence>
<dbReference type="AlphaFoldDB" id="A0A916WF42"/>
<comment type="caution">
    <text evidence="7">The sequence shown here is derived from an EMBL/GenBank/DDBJ whole genome shotgun (WGS) entry which is preliminary data.</text>
</comment>
<keyword evidence="8" id="KW-1185">Reference proteome</keyword>
<evidence type="ECO:0000313" key="8">
    <source>
        <dbReference type="Proteomes" id="UP000606922"/>
    </source>
</evidence>